<dbReference type="PANTHER" id="PTHR47926">
    <property type="entry name" value="PENTATRICOPEPTIDE REPEAT-CONTAINING PROTEIN"/>
    <property type="match status" value="1"/>
</dbReference>
<dbReference type="GO" id="GO:0099402">
    <property type="term" value="P:plant organ development"/>
    <property type="evidence" value="ECO:0007669"/>
    <property type="project" value="UniProtKB-ARBA"/>
</dbReference>
<dbReference type="Pfam" id="PF01535">
    <property type="entry name" value="PPR"/>
    <property type="match status" value="2"/>
</dbReference>
<dbReference type="EMBL" id="CAJVSB020000279">
    <property type="protein sequence ID" value="CAH2049370.1"/>
    <property type="molecule type" value="Genomic_DNA"/>
</dbReference>
<evidence type="ECO:0000256" key="1">
    <source>
        <dbReference type="ARBA" id="ARBA00022737"/>
    </source>
</evidence>
<dbReference type="PROSITE" id="PS51375">
    <property type="entry name" value="PPR"/>
    <property type="match status" value="1"/>
</dbReference>
<organism evidence="4 5">
    <name type="scientific">Thlaspi arvense</name>
    <name type="common">Field penny-cress</name>
    <dbReference type="NCBI Taxonomy" id="13288"/>
    <lineage>
        <taxon>Eukaryota</taxon>
        <taxon>Viridiplantae</taxon>
        <taxon>Streptophyta</taxon>
        <taxon>Embryophyta</taxon>
        <taxon>Tracheophyta</taxon>
        <taxon>Spermatophyta</taxon>
        <taxon>Magnoliopsida</taxon>
        <taxon>eudicotyledons</taxon>
        <taxon>Gunneridae</taxon>
        <taxon>Pentapetalae</taxon>
        <taxon>rosids</taxon>
        <taxon>malvids</taxon>
        <taxon>Brassicales</taxon>
        <taxon>Brassicaceae</taxon>
        <taxon>Thlaspideae</taxon>
        <taxon>Thlaspi</taxon>
    </lineage>
</organism>
<evidence type="ECO:0000256" key="2">
    <source>
        <dbReference type="PROSITE-ProRule" id="PRU00708"/>
    </source>
</evidence>
<name>A0AAU9RV75_THLAR</name>
<proteinExistence type="predicted"/>
<keyword evidence="1" id="KW-0677">Repeat</keyword>
<dbReference type="PANTHER" id="PTHR47926:SF436">
    <property type="entry name" value="PENTATRICOPEPTIDE REPEAT-CONTAINING PROTEIN ELI1, CHLOROPLASTIC-LIKE ISOFORM X2"/>
    <property type="match status" value="1"/>
</dbReference>
<accession>A0AAU9RV75</accession>
<dbReference type="Pfam" id="PF13041">
    <property type="entry name" value="PPR_2"/>
    <property type="match status" value="1"/>
</dbReference>
<evidence type="ECO:0008006" key="6">
    <source>
        <dbReference type="Google" id="ProtNLM"/>
    </source>
</evidence>
<comment type="caution">
    <text evidence="4">The sequence shown here is derived from an EMBL/GenBank/DDBJ whole genome shotgun (WGS) entry which is preliminary data.</text>
</comment>
<gene>
    <name evidence="4" type="ORF">TAV2_LOCUS8275</name>
</gene>
<dbReference type="GO" id="GO:0009451">
    <property type="term" value="P:RNA modification"/>
    <property type="evidence" value="ECO:0007669"/>
    <property type="project" value="InterPro"/>
</dbReference>
<dbReference type="InterPro" id="IPR046960">
    <property type="entry name" value="PPR_At4g14850-like_plant"/>
</dbReference>
<reference evidence="4 5" key="1">
    <citation type="submission" date="2022-03" db="EMBL/GenBank/DDBJ databases">
        <authorList>
            <person name="Nunn A."/>
            <person name="Chopra R."/>
            <person name="Nunn A."/>
            <person name="Contreras Garrido A."/>
        </authorList>
    </citation>
    <scope>NUCLEOTIDE SEQUENCE [LARGE SCALE GENOMIC DNA]</scope>
</reference>
<evidence type="ECO:0000256" key="3">
    <source>
        <dbReference type="SAM" id="Phobius"/>
    </source>
</evidence>
<protein>
    <recommendedName>
        <fullName evidence="6">Pentatricopeptide repeat-containing protein</fullName>
    </recommendedName>
</protein>
<keyword evidence="5" id="KW-1185">Reference proteome</keyword>
<evidence type="ECO:0000313" key="5">
    <source>
        <dbReference type="Proteomes" id="UP000836841"/>
    </source>
</evidence>
<feature type="repeat" description="PPR" evidence="2">
    <location>
        <begin position="75"/>
        <end position="109"/>
    </location>
</feature>
<dbReference type="NCBIfam" id="TIGR00756">
    <property type="entry name" value="PPR"/>
    <property type="match status" value="1"/>
</dbReference>
<feature type="transmembrane region" description="Helical" evidence="3">
    <location>
        <begin position="12"/>
        <end position="32"/>
    </location>
</feature>
<dbReference type="Proteomes" id="UP000836841">
    <property type="component" value="Unassembled WGS sequence"/>
</dbReference>
<keyword evidence="3" id="KW-0812">Transmembrane</keyword>
<sequence length="188" mass="20380">MQELGVQPNASILVSVLTACAHLGALAQGLWIHSYAKRYNLESNPILATALVDMYSKCGCIDLALLVFQDIPNKDAGAWNAVISGLSLSGDARKLLTLFSKMVSDGIQPTETTFIALLTACTHSRLVDEGLNLFREMDSLYGVKPKLEHCACVVDLLARAGMLKEAEKFIEEEMGGIEQGMLISGELY</sequence>
<dbReference type="GO" id="GO:0003723">
    <property type="term" value="F:RNA binding"/>
    <property type="evidence" value="ECO:0007669"/>
    <property type="project" value="InterPro"/>
</dbReference>
<keyword evidence="3" id="KW-1133">Transmembrane helix</keyword>
<dbReference type="InterPro" id="IPR011990">
    <property type="entry name" value="TPR-like_helical_dom_sf"/>
</dbReference>
<keyword evidence="3" id="KW-0472">Membrane</keyword>
<dbReference type="AlphaFoldDB" id="A0AAU9RV75"/>
<dbReference type="InterPro" id="IPR002885">
    <property type="entry name" value="PPR_rpt"/>
</dbReference>
<dbReference type="Gene3D" id="1.25.40.10">
    <property type="entry name" value="Tetratricopeptide repeat domain"/>
    <property type="match status" value="1"/>
</dbReference>
<dbReference type="FunFam" id="1.25.40.10:FF:000158">
    <property type="entry name" value="pentatricopeptide repeat-containing protein At2g33680"/>
    <property type="match status" value="1"/>
</dbReference>
<evidence type="ECO:0000313" key="4">
    <source>
        <dbReference type="EMBL" id="CAH2049370.1"/>
    </source>
</evidence>